<proteinExistence type="predicted"/>
<evidence type="ECO:0000313" key="4">
    <source>
        <dbReference type="Proteomes" id="UP000234275"/>
    </source>
</evidence>
<evidence type="ECO:0000259" key="2">
    <source>
        <dbReference type="Pfam" id="PF10419"/>
    </source>
</evidence>
<dbReference type="Pfam" id="PF10419">
    <property type="entry name" value="TFIIIC_sub6"/>
    <property type="match status" value="1"/>
</dbReference>
<protein>
    <recommendedName>
        <fullName evidence="2">Transcription factor TFIIIC triple barrel domain-containing protein</fullName>
    </recommendedName>
</protein>
<dbReference type="STRING" id="1392250.A0A2I2GC93"/>
<evidence type="ECO:0000256" key="1">
    <source>
        <dbReference type="SAM" id="MobiDB-lite"/>
    </source>
</evidence>
<comment type="caution">
    <text evidence="3">The sequence shown here is derived from an EMBL/GenBank/DDBJ whole genome shotgun (WGS) entry which is preliminary data.</text>
</comment>
<evidence type="ECO:0000313" key="3">
    <source>
        <dbReference type="EMBL" id="PLB50475.1"/>
    </source>
</evidence>
<feature type="compositionally biased region" description="Polar residues" evidence="1">
    <location>
        <begin position="62"/>
        <end position="74"/>
    </location>
</feature>
<dbReference type="OrthoDB" id="1877767at2759"/>
<organism evidence="3 4">
    <name type="scientific">Aspergillus steynii IBT 23096</name>
    <dbReference type="NCBI Taxonomy" id="1392250"/>
    <lineage>
        <taxon>Eukaryota</taxon>
        <taxon>Fungi</taxon>
        <taxon>Dikarya</taxon>
        <taxon>Ascomycota</taxon>
        <taxon>Pezizomycotina</taxon>
        <taxon>Eurotiomycetes</taxon>
        <taxon>Eurotiomycetidae</taxon>
        <taxon>Eurotiales</taxon>
        <taxon>Aspergillaceae</taxon>
        <taxon>Aspergillus</taxon>
        <taxon>Aspergillus subgen. Circumdati</taxon>
    </lineage>
</organism>
<sequence>MHPVDPVLVLDPAILPDPAAAAEDDSDYEYEYHDHATETFYLTLDLASNQNLGRPSKRRQDSQSVTTPRSLPTESSHRDGNEPALASTEVDSTPEERVQILGLHTPNPIVSYRNQIFNCSWADQIGTELLFAQPEVESDPDSAAPTKPLRRGKDFDLIAANSVKIFGRKANLISSAGPAPPMEPLEADVAQDTDPATTRRTGPMSNQARFLERLKSIKQAKGETDTIRSSFSLRRAQNLEERLRGWAQTGEQLTEIQRLNDAAVQGNTTAMADLENLYIQLGSQDHGLPAEAFQPR</sequence>
<feature type="region of interest" description="Disordered" evidence="1">
    <location>
        <begin position="51"/>
        <end position="94"/>
    </location>
</feature>
<feature type="domain" description="Transcription factor TFIIIC triple barrel" evidence="2">
    <location>
        <begin position="37"/>
        <end position="172"/>
    </location>
</feature>
<dbReference type="VEuPathDB" id="FungiDB:P170DRAFT_445772"/>
<dbReference type="AlphaFoldDB" id="A0A2I2GC93"/>
<keyword evidence="4" id="KW-1185">Reference proteome</keyword>
<dbReference type="RefSeq" id="XP_024705777.1">
    <property type="nucleotide sequence ID" value="XM_024850735.1"/>
</dbReference>
<dbReference type="Gene3D" id="2.60.40.4370">
    <property type="match status" value="1"/>
</dbReference>
<dbReference type="EMBL" id="MSFO01000003">
    <property type="protein sequence ID" value="PLB50475.1"/>
    <property type="molecule type" value="Genomic_DNA"/>
</dbReference>
<reference evidence="3 4" key="1">
    <citation type="submission" date="2016-12" db="EMBL/GenBank/DDBJ databases">
        <title>The genomes of Aspergillus section Nigri reveals drivers in fungal speciation.</title>
        <authorList>
            <consortium name="DOE Joint Genome Institute"/>
            <person name="Vesth T.C."/>
            <person name="Nybo J."/>
            <person name="Theobald S."/>
            <person name="Brandl J."/>
            <person name="Frisvad J.C."/>
            <person name="Nielsen K.F."/>
            <person name="Lyhne E.K."/>
            <person name="Kogle M.E."/>
            <person name="Kuo A."/>
            <person name="Riley R."/>
            <person name="Clum A."/>
            <person name="Nolan M."/>
            <person name="Lipzen A."/>
            <person name="Salamov A."/>
            <person name="Henrissat B."/>
            <person name="Wiebenga A."/>
            <person name="De Vries R.P."/>
            <person name="Grigoriev I.V."/>
            <person name="Mortensen U.H."/>
            <person name="Andersen M.R."/>
            <person name="Baker S.E."/>
        </authorList>
    </citation>
    <scope>NUCLEOTIDE SEQUENCE [LARGE SCALE GENOMIC DNA]</scope>
    <source>
        <strain evidence="3 4">IBT 23096</strain>
    </source>
</reference>
<dbReference type="InterPro" id="IPR019481">
    <property type="entry name" value="TFIIIC_triple_barrel"/>
</dbReference>
<dbReference type="GeneID" id="36558434"/>
<gene>
    <name evidence="3" type="ORF">P170DRAFT_445772</name>
</gene>
<dbReference type="Proteomes" id="UP000234275">
    <property type="component" value="Unassembled WGS sequence"/>
</dbReference>
<name>A0A2I2GC93_9EURO</name>
<accession>A0A2I2GC93</accession>